<dbReference type="Proteomes" id="UP000281553">
    <property type="component" value="Unassembled WGS sequence"/>
</dbReference>
<evidence type="ECO:0000256" key="1">
    <source>
        <dbReference type="ARBA" id="ARBA00006485"/>
    </source>
</evidence>
<accession>A0A3P6QQK9</accession>
<evidence type="ECO:0000256" key="5">
    <source>
        <dbReference type="ARBA" id="ARBA00022741"/>
    </source>
</evidence>
<keyword evidence="7" id="KW-0067">ATP-binding</keyword>
<dbReference type="AlphaFoldDB" id="A0A3P6QQK9"/>
<evidence type="ECO:0000256" key="3">
    <source>
        <dbReference type="ARBA" id="ARBA00022527"/>
    </source>
</evidence>
<dbReference type="GO" id="GO:0005737">
    <property type="term" value="C:cytoplasm"/>
    <property type="evidence" value="ECO:0007669"/>
    <property type="project" value="TreeGrafter"/>
</dbReference>
<dbReference type="EMBL" id="UYRU01012620">
    <property type="protein sequence ID" value="VDK48257.1"/>
    <property type="molecule type" value="Genomic_DNA"/>
</dbReference>
<dbReference type="GO" id="GO:0070985">
    <property type="term" value="C:transcription factor TFIIK complex"/>
    <property type="evidence" value="ECO:0007669"/>
    <property type="project" value="TreeGrafter"/>
</dbReference>
<evidence type="ECO:0000256" key="4">
    <source>
        <dbReference type="ARBA" id="ARBA00022679"/>
    </source>
</evidence>
<dbReference type="InterPro" id="IPR000719">
    <property type="entry name" value="Prot_kinase_dom"/>
</dbReference>
<dbReference type="InterPro" id="IPR011009">
    <property type="entry name" value="Kinase-like_dom_sf"/>
</dbReference>
<organism evidence="9 10">
    <name type="scientific">Dibothriocephalus latus</name>
    <name type="common">Fish tapeworm</name>
    <name type="synonym">Diphyllobothrium latum</name>
    <dbReference type="NCBI Taxonomy" id="60516"/>
    <lineage>
        <taxon>Eukaryota</taxon>
        <taxon>Metazoa</taxon>
        <taxon>Spiralia</taxon>
        <taxon>Lophotrochozoa</taxon>
        <taxon>Platyhelminthes</taxon>
        <taxon>Cestoda</taxon>
        <taxon>Eucestoda</taxon>
        <taxon>Diphyllobothriidea</taxon>
        <taxon>Diphyllobothriidae</taxon>
        <taxon>Dibothriocephalus</taxon>
    </lineage>
</organism>
<keyword evidence="10" id="KW-1185">Reference proteome</keyword>
<name>A0A3P6QQK9_DIBLA</name>
<dbReference type="PROSITE" id="PS50011">
    <property type="entry name" value="PROTEIN_KINASE_DOM"/>
    <property type="match status" value="1"/>
</dbReference>
<evidence type="ECO:0000313" key="10">
    <source>
        <dbReference type="Proteomes" id="UP000281553"/>
    </source>
</evidence>
<dbReference type="GO" id="GO:0045944">
    <property type="term" value="P:positive regulation of transcription by RNA polymerase II"/>
    <property type="evidence" value="ECO:0007669"/>
    <property type="project" value="TreeGrafter"/>
</dbReference>
<keyword evidence="4" id="KW-0808">Transferase</keyword>
<dbReference type="SUPFAM" id="SSF56112">
    <property type="entry name" value="Protein kinase-like (PK-like)"/>
    <property type="match status" value="1"/>
</dbReference>
<dbReference type="PANTHER" id="PTHR24056">
    <property type="entry name" value="CELL DIVISION PROTEIN KINASE"/>
    <property type="match status" value="1"/>
</dbReference>
<dbReference type="PANTHER" id="PTHR24056:SF0">
    <property type="entry name" value="CYCLIN-DEPENDENT KINASE 7"/>
    <property type="match status" value="1"/>
</dbReference>
<feature type="domain" description="Protein kinase" evidence="8">
    <location>
        <begin position="1"/>
        <end position="113"/>
    </location>
</feature>
<keyword evidence="3" id="KW-0723">Serine/threonine-protein kinase</keyword>
<keyword evidence="5" id="KW-0547">Nucleotide-binding</keyword>
<evidence type="ECO:0000256" key="6">
    <source>
        <dbReference type="ARBA" id="ARBA00022777"/>
    </source>
</evidence>
<evidence type="ECO:0000259" key="8">
    <source>
        <dbReference type="PROSITE" id="PS50011"/>
    </source>
</evidence>
<reference evidence="9 10" key="1">
    <citation type="submission" date="2018-11" db="EMBL/GenBank/DDBJ databases">
        <authorList>
            <consortium name="Pathogen Informatics"/>
        </authorList>
    </citation>
    <scope>NUCLEOTIDE SEQUENCE [LARGE SCALE GENOMIC DNA]</scope>
</reference>
<protein>
    <recommendedName>
        <fullName evidence="2">[RNA-polymerase]-subunit kinase</fullName>
        <ecNumber evidence="2">2.7.11.23</ecNumber>
    </recommendedName>
</protein>
<dbReference type="EC" id="2.7.11.23" evidence="2"/>
<sequence length="113" mass="12815">MLKGVEYLHAQWILHRDLKPNNLFLSSTGVVKIGDFGLARHFAASPSRPMTHQVATRWYRAPELFYGCTQYGVGIDMWAVGCIIAEFLLRVPLFPADCDLSQLAKIFEVSYHT</sequence>
<comment type="similarity">
    <text evidence="1">Belongs to the protein kinase superfamily. CMGC Ser/Thr protein kinase family. CDC2/CDKX subfamily.</text>
</comment>
<gene>
    <name evidence="9" type="ORF">DILT_LOCUS1643</name>
</gene>
<dbReference type="Pfam" id="PF00069">
    <property type="entry name" value="Pkinase"/>
    <property type="match status" value="1"/>
</dbReference>
<dbReference type="OrthoDB" id="1732493at2759"/>
<dbReference type="Gene3D" id="1.10.510.10">
    <property type="entry name" value="Transferase(Phosphotransferase) domain 1"/>
    <property type="match status" value="1"/>
</dbReference>
<dbReference type="FunFam" id="1.10.510.10:FF:000624">
    <property type="entry name" value="Mitogen-activated protein kinase"/>
    <property type="match status" value="1"/>
</dbReference>
<dbReference type="InterPro" id="IPR050108">
    <property type="entry name" value="CDK"/>
</dbReference>
<dbReference type="PROSITE" id="PS00108">
    <property type="entry name" value="PROTEIN_KINASE_ST"/>
    <property type="match status" value="1"/>
</dbReference>
<dbReference type="InterPro" id="IPR008271">
    <property type="entry name" value="Ser/Thr_kinase_AS"/>
</dbReference>
<evidence type="ECO:0000256" key="7">
    <source>
        <dbReference type="ARBA" id="ARBA00022840"/>
    </source>
</evidence>
<evidence type="ECO:0000313" key="9">
    <source>
        <dbReference type="EMBL" id="VDK48257.1"/>
    </source>
</evidence>
<dbReference type="GO" id="GO:0005524">
    <property type="term" value="F:ATP binding"/>
    <property type="evidence" value="ECO:0007669"/>
    <property type="project" value="UniProtKB-KW"/>
</dbReference>
<dbReference type="GO" id="GO:0008353">
    <property type="term" value="F:RNA polymerase II CTD heptapeptide repeat kinase activity"/>
    <property type="evidence" value="ECO:0007669"/>
    <property type="project" value="UniProtKB-EC"/>
</dbReference>
<keyword evidence="6" id="KW-0418">Kinase</keyword>
<evidence type="ECO:0000256" key="2">
    <source>
        <dbReference type="ARBA" id="ARBA00012409"/>
    </source>
</evidence>
<proteinExistence type="inferred from homology"/>
<dbReference type="GO" id="GO:0004693">
    <property type="term" value="F:cyclin-dependent protein serine/threonine kinase activity"/>
    <property type="evidence" value="ECO:0007669"/>
    <property type="project" value="TreeGrafter"/>
</dbReference>
<dbReference type="SMART" id="SM00220">
    <property type="entry name" value="S_TKc"/>
    <property type="match status" value="1"/>
</dbReference>